<keyword evidence="7" id="KW-0732">Signal</keyword>
<evidence type="ECO:0000256" key="1">
    <source>
        <dbReference type="ARBA" id="ARBA00001526"/>
    </source>
</evidence>
<dbReference type="EC" id="3.5.2.6" evidence="3 6"/>
<dbReference type="PROSITE" id="PS00336">
    <property type="entry name" value="BETA_LACTAMASE_C"/>
    <property type="match status" value="1"/>
</dbReference>
<keyword evidence="10" id="KW-1185">Reference proteome</keyword>
<comment type="similarity">
    <text evidence="2 6">Belongs to the class-C beta-lactamase family.</text>
</comment>
<evidence type="ECO:0000259" key="8">
    <source>
        <dbReference type="Pfam" id="PF00144"/>
    </source>
</evidence>
<reference evidence="10" key="1">
    <citation type="journal article" date="2019" name="Int. J. Syst. Evol. Microbiol.">
        <title>The Global Catalogue of Microorganisms (GCM) 10K type strain sequencing project: providing services to taxonomists for standard genome sequencing and annotation.</title>
        <authorList>
            <consortium name="The Broad Institute Genomics Platform"/>
            <consortium name="The Broad Institute Genome Sequencing Center for Infectious Disease"/>
            <person name="Wu L."/>
            <person name="Ma J."/>
        </authorList>
    </citation>
    <scope>NUCLEOTIDE SEQUENCE [LARGE SCALE GENOMIC DNA]</scope>
    <source>
        <strain evidence="10">CGMCC 1.15439</strain>
    </source>
</reference>
<dbReference type="InterPro" id="IPR001466">
    <property type="entry name" value="Beta-lactam-related"/>
</dbReference>
<evidence type="ECO:0000256" key="2">
    <source>
        <dbReference type="ARBA" id="ARBA00007840"/>
    </source>
</evidence>
<accession>A0ABQ1FPM8</accession>
<dbReference type="SUPFAM" id="SSF56601">
    <property type="entry name" value="beta-lactamase/transpeptidase-like"/>
    <property type="match status" value="1"/>
</dbReference>
<feature type="signal peptide" evidence="7">
    <location>
        <begin position="1"/>
        <end position="26"/>
    </location>
</feature>
<evidence type="ECO:0000256" key="7">
    <source>
        <dbReference type="SAM" id="SignalP"/>
    </source>
</evidence>
<dbReference type="PANTHER" id="PTHR46825">
    <property type="entry name" value="D-ALANYL-D-ALANINE-CARBOXYPEPTIDASE/ENDOPEPTIDASE AMPH"/>
    <property type="match status" value="1"/>
</dbReference>
<sequence length="386" mass="42250">MTRFMESIRTITVLMAGVAVVSSAVAASPAHDLDATVADAAQAFMQQNDIPGMAIAITVQGKQRFYNYGVASRETRQKVTSDTLFELGSVSKTFTATLTSYAQAEGRLSLSDHPSKYVPQLAGSDFNKVTLLELGTHTAGGFPLQVPDDVHDTAQLMDYFKHWKPRYAPGTARTYANPSIGMLGMITAKSLQMPFDVAMQKLVFSKLGLSNTYLHVPTDKMSLYAQGYNSDNKPVRLNPGVLADEAYGVKSNAKDMLHVVEANLGLVEVEPRLRQALDQTHVGYFKVGPMTQDLIWEQMDYPVQLHTLLESNAAKMILQDNAVTRLEPPLAAQQDVLVNKTGATNGFGSYVVFVPAKKIGIVILANRNHPTAARLRLAYRILESLD</sequence>
<dbReference type="Pfam" id="PF00144">
    <property type="entry name" value="Beta-lactamase"/>
    <property type="match status" value="1"/>
</dbReference>
<dbReference type="InterPro" id="IPR001586">
    <property type="entry name" value="Beta-lactam_class-C_AS"/>
</dbReference>
<feature type="chain" id="PRO_5046769744" description="Beta-lactamase" evidence="7">
    <location>
        <begin position="27"/>
        <end position="386"/>
    </location>
</feature>
<keyword evidence="4 6" id="KW-0378">Hydrolase</keyword>
<feature type="domain" description="Beta-lactamase-related" evidence="8">
    <location>
        <begin position="38"/>
        <end position="383"/>
    </location>
</feature>
<evidence type="ECO:0000256" key="4">
    <source>
        <dbReference type="ARBA" id="ARBA00022801"/>
    </source>
</evidence>
<dbReference type="PANTHER" id="PTHR46825:SF8">
    <property type="entry name" value="BETA-LACTAMASE-RELATED"/>
    <property type="match status" value="1"/>
</dbReference>
<dbReference type="InterPro" id="IPR058136">
    <property type="entry name" value="AmpC"/>
</dbReference>
<name>A0ABQ1FPM8_9GAMM</name>
<evidence type="ECO:0000313" key="9">
    <source>
        <dbReference type="EMBL" id="GGA22440.1"/>
    </source>
</evidence>
<gene>
    <name evidence="9" type="ORF">GCM10010981_08310</name>
</gene>
<dbReference type="Gene3D" id="3.40.710.10">
    <property type="entry name" value="DD-peptidase/beta-lactamase superfamily"/>
    <property type="match status" value="1"/>
</dbReference>
<proteinExistence type="inferred from homology"/>
<dbReference type="InterPro" id="IPR012338">
    <property type="entry name" value="Beta-lactam/transpept-like"/>
</dbReference>
<protein>
    <recommendedName>
        <fullName evidence="3 6">Beta-lactamase</fullName>
        <ecNumber evidence="3 6">3.5.2.6</ecNumber>
    </recommendedName>
</protein>
<dbReference type="NCBIfam" id="NF033085">
    <property type="entry name" value="bla_class_C"/>
    <property type="match status" value="1"/>
</dbReference>
<comment type="caution">
    <text evidence="9">The sequence shown here is derived from an EMBL/GenBank/DDBJ whole genome shotgun (WGS) entry which is preliminary data.</text>
</comment>
<evidence type="ECO:0000256" key="5">
    <source>
        <dbReference type="ARBA" id="ARBA00023251"/>
    </source>
</evidence>
<evidence type="ECO:0000256" key="6">
    <source>
        <dbReference type="RuleBase" id="RU361140"/>
    </source>
</evidence>
<keyword evidence="5 6" id="KW-0046">Antibiotic resistance</keyword>
<dbReference type="EMBL" id="BMJA01000001">
    <property type="protein sequence ID" value="GGA22440.1"/>
    <property type="molecule type" value="Genomic_DNA"/>
</dbReference>
<dbReference type="InterPro" id="IPR050491">
    <property type="entry name" value="AmpC-like"/>
</dbReference>
<evidence type="ECO:0000313" key="10">
    <source>
        <dbReference type="Proteomes" id="UP000620046"/>
    </source>
</evidence>
<comment type="catalytic activity">
    <reaction evidence="1 6">
        <text>a beta-lactam + H2O = a substituted beta-amino acid</text>
        <dbReference type="Rhea" id="RHEA:20401"/>
        <dbReference type="ChEBI" id="CHEBI:15377"/>
        <dbReference type="ChEBI" id="CHEBI:35627"/>
        <dbReference type="ChEBI" id="CHEBI:140347"/>
        <dbReference type="EC" id="3.5.2.6"/>
    </reaction>
</comment>
<dbReference type="Proteomes" id="UP000620046">
    <property type="component" value="Unassembled WGS sequence"/>
</dbReference>
<organism evidence="9 10">
    <name type="scientific">Dyella nitratireducens</name>
    <dbReference type="NCBI Taxonomy" id="1849580"/>
    <lineage>
        <taxon>Bacteria</taxon>
        <taxon>Pseudomonadati</taxon>
        <taxon>Pseudomonadota</taxon>
        <taxon>Gammaproteobacteria</taxon>
        <taxon>Lysobacterales</taxon>
        <taxon>Rhodanobacteraceae</taxon>
        <taxon>Dyella</taxon>
    </lineage>
</organism>
<evidence type="ECO:0000256" key="3">
    <source>
        <dbReference type="ARBA" id="ARBA00012865"/>
    </source>
</evidence>